<evidence type="ECO:0000313" key="5">
    <source>
        <dbReference type="Proteomes" id="UP001462961"/>
    </source>
</evidence>
<feature type="compositionally biased region" description="Low complexity" evidence="1">
    <location>
        <begin position="14"/>
        <end position="25"/>
    </location>
</feature>
<dbReference type="RefSeq" id="WP_107203750.1">
    <property type="nucleotide sequence ID" value="NZ_CP015959.1"/>
</dbReference>
<feature type="region of interest" description="Disordered" evidence="1">
    <location>
        <begin position="1"/>
        <end position="73"/>
    </location>
</feature>
<dbReference type="AlphaFoldDB" id="A0A9Q6S5F7"/>
<dbReference type="Proteomes" id="UP001462961">
    <property type="component" value="Unassembled WGS sequence"/>
</dbReference>
<evidence type="ECO:0000313" key="2">
    <source>
        <dbReference type="EMBL" id="MEO1758162.1"/>
    </source>
</evidence>
<feature type="compositionally biased region" description="Polar residues" evidence="1">
    <location>
        <begin position="1"/>
        <end position="11"/>
    </location>
</feature>
<reference evidence="2 5" key="3">
    <citation type="submission" date="2024-01" db="EMBL/GenBank/DDBJ databases">
        <title>The diversity of rhizobia nodulating Mimosa spp. in eleven states of Brazil covering several biomes is determined by host plant, location, and edaphic factors.</title>
        <authorList>
            <person name="Rouws L."/>
            <person name="Barauna A."/>
            <person name="Beukes C."/>
            <person name="De Faria S.M."/>
            <person name="Gross E."/>
            <person name="Dos Reis Junior F.B."/>
            <person name="Simon M."/>
            <person name="Maluk M."/>
            <person name="Odee D.W."/>
            <person name="Kenicer G."/>
            <person name="Young J.P.W."/>
            <person name="Reis V.M."/>
            <person name="Zilli J."/>
            <person name="James E.K."/>
        </authorList>
    </citation>
    <scope>NUCLEOTIDE SEQUENCE [LARGE SCALE GENOMIC DNA]</scope>
    <source>
        <strain evidence="2 5">JHI1651</strain>
    </source>
</reference>
<gene>
    <name evidence="3" type="ORF">A9O66_21120</name>
    <name evidence="2" type="ORF">VOI32_30020</name>
</gene>
<evidence type="ECO:0000313" key="3">
    <source>
        <dbReference type="EMBL" id="QLB64925.1"/>
    </source>
</evidence>
<dbReference type="EMBL" id="CP015959">
    <property type="protein sequence ID" value="QLB64925.1"/>
    <property type="molecule type" value="Genomic_DNA"/>
</dbReference>
<keyword evidence="5" id="KW-1185">Reference proteome</keyword>
<reference evidence="3 4" key="1">
    <citation type="journal article" date="2014" name="Genome Announc.">
        <title>Draft Genome Sequence of the Haloacid-Degrading Burkholderia caribensis Strain MBA4.</title>
        <authorList>
            <person name="Pan Y."/>
            <person name="Kong K.F."/>
            <person name="Tsang J.S."/>
        </authorList>
    </citation>
    <scope>NUCLEOTIDE SEQUENCE [LARGE SCALE GENOMIC DNA]</scope>
    <source>
        <strain evidence="3 4">852011</strain>
    </source>
</reference>
<organism evidence="3 4">
    <name type="scientific">Paraburkholderia caribensis</name>
    <dbReference type="NCBI Taxonomy" id="75105"/>
    <lineage>
        <taxon>Bacteria</taxon>
        <taxon>Pseudomonadati</taxon>
        <taxon>Pseudomonadota</taxon>
        <taxon>Betaproteobacteria</taxon>
        <taxon>Burkholderiales</taxon>
        <taxon>Burkholderiaceae</taxon>
        <taxon>Paraburkholderia</taxon>
    </lineage>
</organism>
<evidence type="ECO:0000256" key="1">
    <source>
        <dbReference type="SAM" id="MobiDB-lite"/>
    </source>
</evidence>
<reference evidence="3" key="2">
    <citation type="submission" date="2016-06" db="EMBL/GenBank/DDBJ databases">
        <authorList>
            <person name="Huang P."/>
            <person name="Jiang X."/>
            <person name="Liu X."/>
        </authorList>
    </citation>
    <scope>NUCLEOTIDE SEQUENCE</scope>
    <source>
        <strain evidence="3">852011</strain>
    </source>
</reference>
<dbReference type="Proteomes" id="UP000509548">
    <property type="component" value="Chromosome 2"/>
</dbReference>
<sequence length="73" mass="7525">MQTTTTEQPNTMDEPGGPEAPMPAGNRDANEKGGAGSTRKDKAAHGAPTDADFEPPVVPRESKGAPPKGAQRN</sequence>
<evidence type="ECO:0000313" key="4">
    <source>
        <dbReference type="Proteomes" id="UP000509548"/>
    </source>
</evidence>
<name>A0A9Q6S5F7_9BURK</name>
<accession>A0A9Q6S5F7</accession>
<protein>
    <submittedName>
        <fullName evidence="3">Uncharacterized protein</fullName>
    </submittedName>
</protein>
<proteinExistence type="predicted"/>
<dbReference type="EMBL" id="JAYLVJ010000048">
    <property type="protein sequence ID" value="MEO1758162.1"/>
    <property type="molecule type" value="Genomic_DNA"/>
</dbReference>